<evidence type="ECO:0000313" key="2">
    <source>
        <dbReference type="Proteomes" id="UP001519362"/>
    </source>
</evidence>
<reference evidence="1 2" key="1">
    <citation type="submission" date="2021-03" db="EMBL/GenBank/DDBJ databases">
        <title>Sequencing the genomes of 1000 actinobacteria strains.</title>
        <authorList>
            <person name="Klenk H.-P."/>
        </authorList>
    </citation>
    <scope>NUCLEOTIDE SEQUENCE [LARGE SCALE GENOMIC DNA]</scope>
    <source>
        <strain evidence="1 2">DSM 24221</strain>
    </source>
</reference>
<dbReference type="RefSeq" id="WP_165137982.1">
    <property type="nucleotide sequence ID" value="NZ_CP049254.1"/>
</dbReference>
<gene>
    <name evidence="1" type="ORF">JOF34_002552</name>
</gene>
<dbReference type="Proteomes" id="UP001519362">
    <property type="component" value="Unassembled WGS sequence"/>
</dbReference>
<evidence type="ECO:0000313" key="1">
    <source>
        <dbReference type="EMBL" id="MBP2437908.1"/>
    </source>
</evidence>
<keyword evidence="2" id="KW-1185">Reference proteome</keyword>
<dbReference type="EMBL" id="JAGIOL010000002">
    <property type="protein sequence ID" value="MBP2437908.1"/>
    <property type="molecule type" value="Genomic_DNA"/>
</dbReference>
<sequence length="123" mass="14399">MQGYLKSVAWFRRRDRWFVDERRRRGEVRCIICRKAGTNRSLELHHLDYERASQDAHGKWVAGEEHGDLVAAHPRCHEWIHRVLDRDEAASSAADRREANIRVIRALRAKFSTALNLVANDEL</sequence>
<comment type="caution">
    <text evidence="1">The sequence shown here is derived from an EMBL/GenBank/DDBJ whole genome shotgun (WGS) entry which is preliminary data.</text>
</comment>
<organism evidence="1 2">
    <name type="scientific">Microbacterium amylolyticum</name>
    <dbReference type="NCBI Taxonomy" id="936337"/>
    <lineage>
        <taxon>Bacteria</taxon>
        <taxon>Bacillati</taxon>
        <taxon>Actinomycetota</taxon>
        <taxon>Actinomycetes</taxon>
        <taxon>Micrococcales</taxon>
        <taxon>Microbacteriaceae</taxon>
        <taxon>Microbacterium</taxon>
    </lineage>
</organism>
<protein>
    <recommendedName>
        <fullName evidence="3">HNH endonuclease</fullName>
    </recommendedName>
</protein>
<evidence type="ECO:0008006" key="3">
    <source>
        <dbReference type="Google" id="ProtNLM"/>
    </source>
</evidence>
<name>A0ABS4ZKU0_9MICO</name>
<accession>A0ABS4ZKU0</accession>
<proteinExistence type="predicted"/>